<dbReference type="AlphaFoldDB" id="A0AA44WFL9"/>
<accession>A0AA44WFL9</accession>
<sequence>MRDMLLHTPATLEETHRLDSKLFISVLGSKDNLADIQAFMKKQKPKFGESFDGETVPSWPWWTSKADEAPKAKM</sequence>
<gene>
    <name evidence="1" type="ORF">BJF96_g6799</name>
</gene>
<comment type="caution">
    <text evidence="1">The sequence shown here is derived from an EMBL/GenBank/DDBJ whole genome shotgun (WGS) entry which is preliminary data.</text>
</comment>
<dbReference type="InterPro" id="IPR014748">
    <property type="entry name" value="Enoyl-CoA_hydra_C"/>
</dbReference>
<name>A0AA44WFL9_VERDA</name>
<proteinExistence type="predicted"/>
<protein>
    <submittedName>
        <fullName evidence="1">Uncharacterized protein</fullName>
    </submittedName>
</protein>
<organism evidence="1 2">
    <name type="scientific">Verticillium dahliae</name>
    <name type="common">Verticillium wilt</name>
    <dbReference type="NCBI Taxonomy" id="27337"/>
    <lineage>
        <taxon>Eukaryota</taxon>
        <taxon>Fungi</taxon>
        <taxon>Dikarya</taxon>
        <taxon>Ascomycota</taxon>
        <taxon>Pezizomycotina</taxon>
        <taxon>Sordariomycetes</taxon>
        <taxon>Hypocreomycetidae</taxon>
        <taxon>Glomerellales</taxon>
        <taxon>Plectosphaerellaceae</taxon>
        <taxon>Verticillium</taxon>
    </lineage>
</organism>
<dbReference type="Proteomes" id="UP000236305">
    <property type="component" value="Unassembled WGS sequence"/>
</dbReference>
<dbReference type="EMBL" id="MPSH01000023">
    <property type="protein sequence ID" value="PNH29906.1"/>
    <property type="molecule type" value="Genomic_DNA"/>
</dbReference>
<reference evidence="1 2" key="1">
    <citation type="submission" date="2017-12" db="EMBL/GenBank/DDBJ databases">
        <title>Comparative genomics yields insights into virulence evolution of Verticillium dahliae.</title>
        <authorList>
            <person name="Fan R."/>
            <person name="Armitage A.D."/>
            <person name="Cascant-Lopez E."/>
            <person name="Sobczyk M."/>
            <person name="Cockerton H.M."/>
            <person name="Harrison R.J."/>
        </authorList>
    </citation>
    <scope>NUCLEOTIDE SEQUENCE [LARGE SCALE GENOMIC DNA]</scope>
    <source>
        <strain evidence="1 2">12008</strain>
    </source>
</reference>
<evidence type="ECO:0000313" key="2">
    <source>
        <dbReference type="Proteomes" id="UP000236305"/>
    </source>
</evidence>
<dbReference type="Gene3D" id="1.10.12.10">
    <property type="entry name" value="Lyase 2-enoyl-coa Hydratase, Chain A, domain 2"/>
    <property type="match status" value="1"/>
</dbReference>
<evidence type="ECO:0000313" key="1">
    <source>
        <dbReference type="EMBL" id="PNH29906.1"/>
    </source>
</evidence>